<proteinExistence type="predicted"/>
<dbReference type="InParanoid" id="A0A2T3AYL8"/>
<dbReference type="EMBL" id="KZ679013">
    <property type="protein sequence ID" value="PSS15175.1"/>
    <property type="molecule type" value="Genomic_DNA"/>
</dbReference>
<reference evidence="1 2" key="1">
    <citation type="journal article" date="2018" name="New Phytol.">
        <title>Comparative genomics and transcriptomics depict ericoid mycorrhizal fungi as versatile saprotrophs and plant mutualists.</title>
        <authorList>
            <person name="Martino E."/>
            <person name="Morin E."/>
            <person name="Grelet G.A."/>
            <person name="Kuo A."/>
            <person name="Kohler A."/>
            <person name="Daghino S."/>
            <person name="Barry K.W."/>
            <person name="Cichocki N."/>
            <person name="Clum A."/>
            <person name="Dockter R.B."/>
            <person name="Hainaut M."/>
            <person name="Kuo R.C."/>
            <person name="LaButti K."/>
            <person name="Lindahl B.D."/>
            <person name="Lindquist E.A."/>
            <person name="Lipzen A."/>
            <person name="Khouja H.R."/>
            <person name="Magnuson J."/>
            <person name="Murat C."/>
            <person name="Ohm R.A."/>
            <person name="Singer S.W."/>
            <person name="Spatafora J.W."/>
            <person name="Wang M."/>
            <person name="Veneault-Fourrey C."/>
            <person name="Henrissat B."/>
            <person name="Grigoriev I.V."/>
            <person name="Martin F.M."/>
            <person name="Perotto S."/>
        </authorList>
    </citation>
    <scope>NUCLEOTIDE SEQUENCE [LARGE SCALE GENOMIC DNA]</scope>
    <source>
        <strain evidence="1 2">ATCC 22711</strain>
    </source>
</reference>
<dbReference type="GeneID" id="36573375"/>
<evidence type="ECO:0000313" key="1">
    <source>
        <dbReference type="EMBL" id="PSS15175.1"/>
    </source>
</evidence>
<dbReference type="Proteomes" id="UP000241818">
    <property type="component" value="Unassembled WGS sequence"/>
</dbReference>
<sequence>MRSRRFQMNQEGCPQSYPMYMGLRFGQCHDPYNRASPLEEYTRGYRLPACLTVRHIFENYFEYNDICRHKQRIKKDFKAWTLHLASFLPISQVRRHADENNVAIDLVDRCGSNKSAVRCPVTGSRCVVQSSCKMRIISESNVIQNFVIRETKLTGFLDSEESSSVVYVRNPTPANLHRKVRMVGVAPSRSKLRF</sequence>
<name>A0A2T3AYL8_AMORE</name>
<dbReference type="RefSeq" id="XP_024719774.1">
    <property type="nucleotide sequence ID" value="XM_024865294.1"/>
</dbReference>
<dbReference type="AlphaFoldDB" id="A0A2T3AYL8"/>
<gene>
    <name evidence="1" type="ORF">M430DRAFT_257752</name>
</gene>
<protein>
    <submittedName>
        <fullName evidence="1">Uncharacterized protein</fullName>
    </submittedName>
</protein>
<keyword evidence="2" id="KW-1185">Reference proteome</keyword>
<organism evidence="1 2">
    <name type="scientific">Amorphotheca resinae ATCC 22711</name>
    <dbReference type="NCBI Taxonomy" id="857342"/>
    <lineage>
        <taxon>Eukaryota</taxon>
        <taxon>Fungi</taxon>
        <taxon>Dikarya</taxon>
        <taxon>Ascomycota</taxon>
        <taxon>Pezizomycotina</taxon>
        <taxon>Leotiomycetes</taxon>
        <taxon>Helotiales</taxon>
        <taxon>Amorphothecaceae</taxon>
        <taxon>Amorphotheca</taxon>
    </lineage>
</organism>
<accession>A0A2T3AYL8</accession>
<evidence type="ECO:0000313" key="2">
    <source>
        <dbReference type="Proteomes" id="UP000241818"/>
    </source>
</evidence>